<evidence type="ECO:0000313" key="5">
    <source>
        <dbReference type="EMBL" id="SFJ40926.1"/>
    </source>
</evidence>
<dbReference type="InterPro" id="IPR002611">
    <property type="entry name" value="IstB_ATP-bd"/>
</dbReference>
<dbReference type="InterPro" id="IPR027417">
    <property type="entry name" value="P-loop_NTPase"/>
</dbReference>
<dbReference type="Gene3D" id="3.40.50.300">
    <property type="entry name" value="P-loop containing nucleotide triphosphate hydrolases"/>
    <property type="match status" value="1"/>
</dbReference>
<dbReference type="STRING" id="52560.SAMN04488082_10316"/>
<keyword evidence="3" id="KW-0067">ATP-binding</keyword>
<gene>
    <name evidence="5" type="ORF">SAMN04488082_10316</name>
</gene>
<dbReference type="AlphaFoldDB" id="A0A1I3R6Q4"/>
<dbReference type="NCBIfam" id="NF038214">
    <property type="entry name" value="IS21_help_AAA"/>
    <property type="match status" value="1"/>
</dbReference>
<dbReference type="FunFam" id="3.40.50.300:FF:001361">
    <property type="entry name" value="AAA family ATPase"/>
    <property type="match status" value="1"/>
</dbReference>
<reference evidence="6" key="1">
    <citation type="submission" date="2016-10" db="EMBL/GenBank/DDBJ databases">
        <authorList>
            <person name="Varghese N."/>
            <person name="Submissions S."/>
        </authorList>
    </citation>
    <scope>NUCLEOTIDE SEQUENCE [LARGE SCALE GENOMIC DNA]</scope>
    <source>
        <strain evidence="6">DSM 5918</strain>
    </source>
</reference>
<dbReference type="Pfam" id="PF01695">
    <property type="entry name" value="IstB_IS21"/>
    <property type="match status" value="1"/>
</dbReference>
<dbReference type="PIRSF" id="PIRSF003073">
    <property type="entry name" value="DNAC_TnpB_IstB"/>
    <property type="match status" value="1"/>
</dbReference>
<dbReference type="EMBL" id="FORX01000003">
    <property type="protein sequence ID" value="SFJ40926.1"/>
    <property type="molecule type" value="Genomic_DNA"/>
</dbReference>
<sequence>MLSHPTSQTLNALGLGGMAKALEEQRAMHGIEELCFEERLALLIDREKLHRMNRRLTTRLKKAKLRHAACFEDIDLHSPRGLDKTLVMSLGSCSWVGKGHNVLITGATGVGKSFLACALAHKACLEGFDALYMRLPRLMEDLLIAKADGRYGKLMRSFAKIPLLVLDDWGLTPMTPATCRELLELFEDRHGRHSTIVTSQLPVAAWHEYLADATVADAILDRLVHNAYQLNLKGESMRKMKSIIDPN</sequence>
<comment type="similarity">
    <text evidence="1">Belongs to the IS21/IS1162 putative ATP-binding protein family.</text>
</comment>
<keyword evidence="6" id="KW-1185">Reference proteome</keyword>
<dbReference type="InterPro" id="IPR003593">
    <property type="entry name" value="AAA+_ATPase"/>
</dbReference>
<dbReference type="Proteomes" id="UP000198635">
    <property type="component" value="Unassembled WGS sequence"/>
</dbReference>
<dbReference type="PANTHER" id="PTHR30050">
    <property type="entry name" value="CHROMOSOMAL REPLICATION INITIATOR PROTEIN DNAA"/>
    <property type="match status" value="1"/>
</dbReference>
<protein>
    <submittedName>
        <fullName evidence="5">DNA replication protein DnaC</fullName>
    </submittedName>
</protein>
<evidence type="ECO:0000313" key="6">
    <source>
        <dbReference type="Proteomes" id="UP000198635"/>
    </source>
</evidence>
<evidence type="ECO:0000256" key="3">
    <source>
        <dbReference type="ARBA" id="ARBA00022840"/>
    </source>
</evidence>
<dbReference type="GO" id="GO:0005524">
    <property type="term" value="F:ATP binding"/>
    <property type="evidence" value="ECO:0007669"/>
    <property type="project" value="UniProtKB-KW"/>
</dbReference>
<feature type="domain" description="AAA+ ATPase" evidence="4">
    <location>
        <begin position="98"/>
        <end position="230"/>
    </location>
</feature>
<dbReference type="InterPro" id="IPR047661">
    <property type="entry name" value="IstB"/>
</dbReference>
<accession>A0A1I3R6Q4</accession>
<organism evidence="5 6">
    <name type="scientific">Desulfomicrobium apsheronum</name>
    <dbReference type="NCBI Taxonomy" id="52560"/>
    <lineage>
        <taxon>Bacteria</taxon>
        <taxon>Pseudomonadati</taxon>
        <taxon>Thermodesulfobacteriota</taxon>
        <taxon>Desulfovibrionia</taxon>
        <taxon>Desulfovibrionales</taxon>
        <taxon>Desulfomicrobiaceae</taxon>
        <taxon>Desulfomicrobium</taxon>
    </lineage>
</organism>
<dbReference type="PANTHER" id="PTHR30050:SF4">
    <property type="entry name" value="ATP-BINDING PROTEIN RV3427C IN INSERTION SEQUENCE-RELATED"/>
    <property type="match status" value="1"/>
</dbReference>
<dbReference type="SUPFAM" id="SSF52540">
    <property type="entry name" value="P-loop containing nucleoside triphosphate hydrolases"/>
    <property type="match status" value="1"/>
</dbReference>
<keyword evidence="2" id="KW-0547">Nucleotide-binding</keyword>
<dbReference type="OrthoDB" id="8150723at2"/>
<proteinExistence type="inferred from homology"/>
<evidence type="ECO:0000256" key="2">
    <source>
        <dbReference type="ARBA" id="ARBA00022741"/>
    </source>
</evidence>
<dbReference type="RefSeq" id="WP_092372885.1">
    <property type="nucleotide sequence ID" value="NZ_FORX01000003.1"/>
</dbReference>
<dbReference type="SMART" id="SM00382">
    <property type="entry name" value="AAA"/>
    <property type="match status" value="1"/>
</dbReference>
<evidence type="ECO:0000259" key="4">
    <source>
        <dbReference type="SMART" id="SM00382"/>
    </source>
</evidence>
<dbReference type="CDD" id="cd00009">
    <property type="entry name" value="AAA"/>
    <property type="match status" value="1"/>
</dbReference>
<name>A0A1I3R6Q4_9BACT</name>
<dbReference type="GO" id="GO:0006260">
    <property type="term" value="P:DNA replication"/>
    <property type="evidence" value="ECO:0007669"/>
    <property type="project" value="TreeGrafter"/>
</dbReference>
<dbReference type="InterPro" id="IPR028350">
    <property type="entry name" value="DNAC/IstB-like"/>
</dbReference>
<evidence type="ECO:0000256" key="1">
    <source>
        <dbReference type="ARBA" id="ARBA00008059"/>
    </source>
</evidence>